<dbReference type="EMBL" id="VHII01000009">
    <property type="protein sequence ID" value="KAF1385919.1"/>
    <property type="molecule type" value="Genomic_DNA"/>
</dbReference>
<comment type="subcellular location">
    <subcellularLocation>
        <location evidence="1">Membrane</location>
        <topology evidence="1">Single-pass type I membrane protein</topology>
    </subcellularLocation>
</comment>
<dbReference type="PANTHER" id="PTHR48423:SF1">
    <property type="entry name" value="INTERLEUKIN-27 RECEPTOR SUBUNIT ALPHA"/>
    <property type="match status" value="1"/>
</dbReference>
<dbReference type="InterPro" id="IPR052672">
    <property type="entry name" value="Type1_Cytokine_Rcpt_Type2"/>
</dbReference>
<dbReference type="Gene3D" id="2.60.40.10">
    <property type="entry name" value="Immunoglobulins"/>
    <property type="match status" value="5"/>
</dbReference>
<keyword evidence="13" id="KW-1185">Reference proteome</keyword>
<protein>
    <recommendedName>
        <fullName evidence="11">Fibronectin type-III domain-containing protein</fullName>
    </recommendedName>
</protein>
<evidence type="ECO:0000259" key="11">
    <source>
        <dbReference type="PROSITE" id="PS50853"/>
    </source>
</evidence>
<keyword evidence="5" id="KW-0677">Repeat</keyword>
<accession>A0A6A5F4M1</accession>
<evidence type="ECO:0000256" key="4">
    <source>
        <dbReference type="ARBA" id="ARBA00022729"/>
    </source>
</evidence>
<dbReference type="AlphaFoldDB" id="A0A6A5F4M1"/>
<proteinExistence type="inferred from homology"/>
<dbReference type="PANTHER" id="PTHR48423">
    <property type="entry name" value="INTERLEUKIN-27 RECEPTOR SUBUNIT ALPHA"/>
    <property type="match status" value="1"/>
</dbReference>
<feature type="domain" description="Fibronectin type-III" evidence="11">
    <location>
        <begin position="219"/>
        <end position="313"/>
    </location>
</feature>
<feature type="signal peptide" evidence="10">
    <location>
        <begin position="1"/>
        <end position="24"/>
    </location>
</feature>
<evidence type="ECO:0000256" key="9">
    <source>
        <dbReference type="ARBA" id="ARBA00023180"/>
    </source>
</evidence>
<evidence type="ECO:0000256" key="5">
    <source>
        <dbReference type="ARBA" id="ARBA00022737"/>
    </source>
</evidence>
<keyword evidence="9" id="KW-0325">Glycoprotein</keyword>
<dbReference type="InterPro" id="IPR003961">
    <property type="entry name" value="FN3_dom"/>
</dbReference>
<keyword evidence="8" id="KW-0675">Receptor</keyword>
<comment type="similarity">
    <text evidence="2">Belongs to the type I cytokine receptor family. Type 2 subfamily.</text>
</comment>
<dbReference type="PROSITE" id="PS50853">
    <property type="entry name" value="FN3"/>
    <property type="match status" value="3"/>
</dbReference>
<evidence type="ECO:0000256" key="7">
    <source>
        <dbReference type="ARBA" id="ARBA00023136"/>
    </source>
</evidence>
<evidence type="ECO:0000256" key="1">
    <source>
        <dbReference type="ARBA" id="ARBA00004479"/>
    </source>
</evidence>
<reference evidence="12 13" key="1">
    <citation type="submission" date="2019-06" db="EMBL/GenBank/DDBJ databases">
        <title>A chromosome-scale genome assembly of the European perch, Perca fluviatilis.</title>
        <authorList>
            <person name="Roques C."/>
            <person name="Zahm M."/>
            <person name="Cabau C."/>
            <person name="Klopp C."/>
            <person name="Bouchez O."/>
            <person name="Donnadieu C."/>
            <person name="Kuhl H."/>
            <person name="Gislard M."/>
            <person name="Guendouz S."/>
            <person name="Journot L."/>
            <person name="Haffray P."/>
            <person name="Bestin A."/>
            <person name="Morvezen R."/>
            <person name="Feron R."/>
            <person name="Wen M."/>
            <person name="Jouanno E."/>
            <person name="Herpin A."/>
            <person name="Schartl M."/>
            <person name="Postlethwait J."/>
            <person name="Schaerlinger B."/>
            <person name="Chardard D."/>
            <person name="Lecocq T."/>
            <person name="Poncet C."/>
            <person name="Jaffrelo L."/>
            <person name="Lampietro C."/>
            <person name="Guiguen Y."/>
        </authorList>
    </citation>
    <scope>NUCLEOTIDE SEQUENCE [LARGE SCALE GENOMIC DNA]</scope>
    <source>
        <tissue evidence="12">Blood</tissue>
    </source>
</reference>
<name>A0A6A5F4M1_PERFL</name>
<dbReference type="Proteomes" id="UP000465112">
    <property type="component" value="Chromosome 9"/>
</dbReference>
<feature type="domain" description="Fibronectin type-III" evidence="11">
    <location>
        <begin position="418"/>
        <end position="510"/>
    </location>
</feature>
<dbReference type="GO" id="GO:0005886">
    <property type="term" value="C:plasma membrane"/>
    <property type="evidence" value="ECO:0007669"/>
    <property type="project" value="UniProtKB-ARBA"/>
</dbReference>
<gene>
    <name evidence="12" type="ORF">PFLUV_G00112770</name>
</gene>
<dbReference type="CDD" id="cd00063">
    <property type="entry name" value="FN3"/>
    <property type="match status" value="1"/>
</dbReference>
<keyword evidence="6" id="KW-1133">Transmembrane helix</keyword>
<dbReference type="SMART" id="SM00060">
    <property type="entry name" value="FN3"/>
    <property type="match status" value="4"/>
</dbReference>
<organism evidence="12 13">
    <name type="scientific">Perca fluviatilis</name>
    <name type="common">European perch</name>
    <dbReference type="NCBI Taxonomy" id="8168"/>
    <lineage>
        <taxon>Eukaryota</taxon>
        <taxon>Metazoa</taxon>
        <taxon>Chordata</taxon>
        <taxon>Craniata</taxon>
        <taxon>Vertebrata</taxon>
        <taxon>Euteleostomi</taxon>
        <taxon>Actinopterygii</taxon>
        <taxon>Neopterygii</taxon>
        <taxon>Teleostei</taxon>
        <taxon>Neoteleostei</taxon>
        <taxon>Acanthomorphata</taxon>
        <taxon>Eupercaria</taxon>
        <taxon>Perciformes</taxon>
        <taxon>Percoidei</taxon>
        <taxon>Percidae</taxon>
        <taxon>Percinae</taxon>
        <taxon>Perca</taxon>
    </lineage>
</organism>
<dbReference type="SUPFAM" id="SSF49265">
    <property type="entry name" value="Fibronectin type III"/>
    <property type="match status" value="3"/>
</dbReference>
<sequence>MATMSQTWTIFTVVTGLAVQLCIGEKYPEKSCAIWSSRGPVVQRGTSFTVYCTFNCKCKGSMYSDHPPTLQSHNIFNSTTIYLNVANITKNRTYSCRCKCPSALDPCGLDISAGYLPERPTNISCIYKVKDNESGVLSCTWNRGRDTFLTDSTKLCVRTVSKSHERKECNVSSRGTDFPSASFTVTSSVQLISVWVLAQNPLGSQVSIPINYTLSDIAMPSTPALGQPECSSRECIVKVELPVKAQHLEIQYRTDAQTWTSSPDSGVQMSSVQVRFISSLEPYMLYHFRARCKFSSGLWSQWSANILSWTQEEAPAKELDVWYAELASDSKSQRVYWKELNNATARGKIIEYNVSVYSQNSGLVFVNPEPISADARDYPVPFCTDCEVTVWARNSKGLSPPARIKTHHTKAKSMQFEPPQDMQVTADNHSVTISWRKHDTAPLHSAYVLEWYPEGHKLEELRWVRLGRKNNHAVVTDIKPFECYEGAVYVLNNESSVSRTRFTGVSTLESAPEDGPSVQEPVVEGNKVQVTWTEIPRGQRGGCVTKYTIYLENESGQQKAHPIPASERMHTIKDLSPASYSLWMTASTAKGEGPACQKVKVFIQQTQLSPLLVCAVAAPIVLFLVCVSQSSALKQRLWVYFQCVMLDDVPDPANSKWAQQCTQEKGKMNLQLPQSNSSVTEEEEEPILVDVEELPKQSSDTITLTLSPQTSRSPELEPATLAYPLTTYIKSFSHDSESSDHTQTSLDTNTTFGYISSHGPENMDEEYQEEEEEEEEEFVEMLDFFPSHNVFIEPLEFGGKLTLNAVKIDCSDIFQNS</sequence>
<evidence type="ECO:0000313" key="12">
    <source>
        <dbReference type="EMBL" id="KAF1385919.1"/>
    </source>
</evidence>
<evidence type="ECO:0000256" key="3">
    <source>
        <dbReference type="ARBA" id="ARBA00022692"/>
    </source>
</evidence>
<dbReference type="OrthoDB" id="10005435at2759"/>
<evidence type="ECO:0000313" key="13">
    <source>
        <dbReference type="Proteomes" id="UP000465112"/>
    </source>
</evidence>
<comment type="caution">
    <text evidence="12">The sequence shown here is derived from an EMBL/GenBank/DDBJ whole genome shotgun (WGS) entry which is preliminary data.</text>
</comment>
<feature type="chain" id="PRO_5025684780" description="Fibronectin type-III domain-containing protein" evidence="10">
    <location>
        <begin position="25"/>
        <end position="817"/>
    </location>
</feature>
<keyword evidence="4 10" id="KW-0732">Signal</keyword>
<evidence type="ECO:0000256" key="10">
    <source>
        <dbReference type="SAM" id="SignalP"/>
    </source>
</evidence>
<evidence type="ECO:0000256" key="6">
    <source>
        <dbReference type="ARBA" id="ARBA00022989"/>
    </source>
</evidence>
<dbReference type="InterPro" id="IPR036116">
    <property type="entry name" value="FN3_sf"/>
</dbReference>
<keyword evidence="3" id="KW-0812">Transmembrane</keyword>
<dbReference type="InterPro" id="IPR013783">
    <property type="entry name" value="Ig-like_fold"/>
</dbReference>
<feature type="domain" description="Fibronectin type-III" evidence="11">
    <location>
        <begin position="512"/>
        <end position="609"/>
    </location>
</feature>
<keyword evidence="7" id="KW-0472">Membrane</keyword>
<evidence type="ECO:0000256" key="2">
    <source>
        <dbReference type="ARBA" id="ARBA00008921"/>
    </source>
</evidence>
<evidence type="ECO:0000256" key="8">
    <source>
        <dbReference type="ARBA" id="ARBA00023170"/>
    </source>
</evidence>